<dbReference type="PRINTS" id="PR01415">
    <property type="entry name" value="ANKYRIN"/>
</dbReference>
<dbReference type="GeneTree" id="ENSGT00950000182908"/>
<feature type="signal peptide" evidence="5">
    <location>
        <begin position="1"/>
        <end position="25"/>
    </location>
</feature>
<dbReference type="Ensembl" id="ENSATET00000043838.2">
    <property type="protein sequence ID" value="ENSATEP00000046018.1"/>
    <property type="gene ID" value="ENSATEG00000018134.3"/>
</dbReference>
<dbReference type="Pfam" id="PF00023">
    <property type="entry name" value="Ank"/>
    <property type="match status" value="3"/>
</dbReference>
<evidence type="ECO:0008006" key="8">
    <source>
        <dbReference type="Google" id="ProtNLM"/>
    </source>
</evidence>
<feature type="repeat" description="ANK" evidence="3">
    <location>
        <begin position="637"/>
        <end position="669"/>
    </location>
</feature>
<feature type="repeat" description="ANK" evidence="3">
    <location>
        <begin position="534"/>
        <end position="566"/>
    </location>
</feature>
<feature type="compositionally biased region" description="Acidic residues" evidence="4">
    <location>
        <begin position="970"/>
        <end position="982"/>
    </location>
</feature>
<keyword evidence="1" id="KW-0677">Repeat</keyword>
<accession>A0A7N6AGI0</accession>
<evidence type="ECO:0000256" key="2">
    <source>
        <dbReference type="ARBA" id="ARBA00023043"/>
    </source>
</evidence>
<feature type="repeat" description="ANK" evidence="3">
    <location>
        <begin position="670"/>
        <end position="702"/>
    </location>
</feature>
<evidence type="ECO:0000313" key="7">
    <source>
        <dbReference type="Proteomes" id="UP000265040"/>
    </source>
</evidence>
<feature type="repeat" description="ANK" evidence="3">
    <location>
        <begin position="105"/>
        <end position="137"/>
    </location>
</feature>
<feature type="repeat" description="ANK" evidence="3">
    <location>
        <begin position="501"/>
        <end position="533"/>
    </location>
</feature>
<proteinExistence type="predicted"/>
<feature type="repeat" description="ANK" evidence="3">
    <location>
        <begin position="389"/>
        <end position="421"/>
    </location>
</feature>
<feature type="repeat" description="ANK" evidence="3">
    <location>
        <begin position="356"/>
        <end position="388"/>
    </location>
</feature>
<feature type="repeat" description="ANK" evidence="3">
    <location>
        <begin position="323"/>
        <end position="355"/>
    </location>
</feature>
<feature type="repeat" description="ANK" evidence="3">
    <location>
        <begin position="39"/>
        <end position="71"/>
    </location>
</feature>
<feature type="compositionally biased region" description="Basic and acidic residues" evidence="4">
    <location>
        <begin position="953"/>
        <end position="963"/>
    </location>
</feature>
<feature type="repeat" description="ANK" evidence="3">
    <location>
        <begin position="746"/>
        <end position="778"/>
    </location>
</feature>
<dbReference type="AlphaFoldDB" id="A0A7N6AGI0"/>
<evidence type="ECO:0000256" key="1">
    <source>
        <dbReference type="ARBA" id="ARBA00022737"/>
    </source>
</evidence>
<dbReference type="InterPro" id="IPR002110">
    <property type="entry name" value="Ankyrin_rpt"/>
</dbReference>
<protein>
    <recommendedName>
        <fullName evidence="8">Ankyrin repeat domain 28b</fullName>
    </recommendedName>
</protein>
<reference evidence="6" key="3">
    <citation type="submission" date="2025-09" db="UniProtKB">
        <authorList>
            <consortium name="Ensembl"/>
        </authorList>
    </citation>
    <scope>IDENTIFICATION</scope>
</reference>
<dbReference type="PROSITE" id="PS50297">
    <property type="entry name" value="ANK_REP_REGION"/>
    <property type="match status" value="15"/>
</dbReference>
<organism evidence="6 7">
    <name type="scientific">Anabas testudineus</name>
    <name type="common">Climbing perch</name>
    <name type="synonym">Anthias testudineus</name>
    <dbReference type="NCBI Taxonomy" id="64144"/>
    <lineage>
        <taxon>Eukaryota</taxon>
        <taxon>Metazoa</taxon>
        <taxon>Chordata</taxon>
        <taxon>Craniata</taxon>
        <taxon>Vertebrata</taxon>
        <taxon>Euteleostomi</taxon>
        <taxon>Actinopterygii</taxon>
        <taxon>Neopterygii</taxon>
        <taxon>Teleostei</taxon>
        <taxon>Neoteleostei</taxon>
        <taxon>Acanthomorphata</taxon>
        <taxon>Anabantaria</taxon>
        <taxon>Anabantiformes</taxon>
        <taxon>Anabantoidei</taxon>
        <taxon>Anabantidae</taxon>
        <taxon>Anabas</taxon>
    </lineage>
</organism>
<keyword evidence="5" id="KW-0732">Signal</keyword>
<evidence type="ECO:0000256" key="5">
    <source>
        <dbReference type="SAM" id="SignalP"/>
    </source>
</evidence>
<feature type="repeat" description="ANK" evidence="3">
    <location>
        <begin position="257"/>
        <end position="289"/>
    </location>
</feature>
<evidence type="ECO:0000256" key="3">
    <source>
        <dbReference type="PROSITE-ProRule" id="PRU00023"/>
    </source>
</evidence>
<feature type="repeat" description="ANK" evidence="3">
    <location>
        <begin position="707"/>
        <end position="739"/>
    </location>
</feature>
<feature type="repeat" description="ANK" evidence="3">
    <location>
        <begin position="604"/>
        <end position="636"/>
    </location>
</feature>
<feature type="repeat" description="ANK" evidence="3">
    <location>
        <begin position="290"/>
        <end position="322"/>
    </location>
</feature>
<dbReference type="Gene3D" id="1.25.40.20">
    <property type="entry name" value="Ankyrin repeat-containing domain"/>
    <property type="match status" value="11"/>
</dbReference>
<dbReference type="PROSITE" id="PS50088">
    <property type="entry name" value="ANK_REPEAT"/>
    <property type="match status" value="18"/>
</dbReference>
<reference evidence="6" key="1">
    <citation type="submission" date="2021-04" db="EMBL/GenBank/DDBJ databases">
        <authorList>
            <consortium name="Wellcome Sanger Institute Data Sharing"/>
        </authorList>
    </citation>
    <scope>NUCLEOTIDE SEQUENCE [LARGE SCALE GENOMIC DNA]</scope>
</reference>
<evidence type="ECO:0000313" key="6">
    <source>
        <dbReference type="Ensembl" id="ENSATEP00000046018.1"/>
    </source>
</evidence>
<feature type="region of interest" description="Disordered" evidence="4">
    <location>
        <begin position="953"/>
        <end position="982"/>
    </location>
</feature>
<dbReference type="SMART" id="SM00248">
    <property type="entry name" value="ANK"/>
    <property type="match status" value="23"/>
</dbReference>
<feature type="repeat" description="ANK" evidence="3">
    <location>
        <begin position="72"/>
        <end position="104"/>
    </location>
</feature>
<feature type="chain" id="PRO_5031496123" description="Ankyrin repeat domain 28b" evidence="5">
    <location>
        <begin position="26"/>
        <end position="982"/>
    </location>
</feature>
<dbReference type="Pfam" id="PF12796">
    <property type="entry name" value="Ank_2"/>
    <property type="match status" value="7"/>
</dbReference>
<dbReference type="PANTHER" id="PTHR24161">
    <property type="entry name" value="ANK_REP_REGION DOMAIN-CONTAINING PROTEIN-RELATED"/>
    <property type="match status" value="1"/>
</dbReference>
<dbReference type="Proteomes" id="UP000265040">
    <property type="component" value="Chromosome 11"/>
</dbReference>
<keyword evidence="2 3" id="KW-0040">ANK repeat</keyword>
<dbReference type="InterPro" id="IPR036770">
    <property type="entry name" value="Ankyrin_rpt-contain_sf"/>
</dbReference>
<keyword evidence="7" id="KW-1185">Reference proteome</keyword>
<dbReference type="SUPFAM" id="SSF48403">
    <property type="entry name" value="Ankyrin repeat"/>
    <property type="match status" value="3"/>
</dbReference>
<name>A0A7N6AGI0_ANATE</name>
<feature type="repeat" description="ANK" evidence="3">
    <location>
        <begin position="422"/>
        <end position="455"/>
    </location>
</feature>
<feature type="repeat" description="ANK" evidence="3">
    <location>
        <begin position="138"/>
        <end position="170"/>
    </location>
</feature>
<feature type="repeat" description="ANK" evidence="3">
    <location>
        <begin position="850"/>
        <end position="882"/>
    </location>
</feature>
<evidence type="ECO:0000256" key="4">
    <source>
        <dbReference type="SAM" id="MobiDB-lite"/>
    </source>
</evidence>
<sequence>HKPGGPLFFFFCLAIFNVDPEEVRALIFKKEDVNIQDNEKRTPLHAAAYLGDAEIIELLVLAGARVNAKDNKWLTPLHRAVASCSEDAVAVLLKHSADVNARDKNWQTPLHVAASNKAVRCAEALVPLLSNVNVSDRAGRTALHHAAFSGHVEMVKLLLSRGANINAFDKKDRRAIHWAAYMGETALITKIKTYFIDPLGRLLLDGCTQMIVILWSFSVLMPHECVPNVLLLVICHLEVVKLLVDSGAEVDCKDKKDGKTPLHMAATHGRFSCSQALIQNGAEIDCEDKSRNTALHIAARYGHELIITALIKHGANTTQRGVHGMFPLHLAALSGYSDCCRKLLSSGFDIDTSDDFGRTCLHAAAAGGNLECLNLLLNIGADFNRRDNFGRTPLHYASANCNYQCVFALVGSGSSINELDQRGCSPLHYAAAADTDGKCVEYMLRNNADSGVRDKQGYSAVHYASAYGRTLCLELMASETPLDVLMETSGTDILSGSETHAPISPLHLAAYHGHCGALEVLLSSLLDVDVRSPEGWTPLSLACASGHQECVSLLLHHGASPMTRDYTHKKTAIHAAAMNGHPECLRLLMSSNTQHINVDVQDTNGQTPLMLAVLNGHTECVYALLSQGASVEKQDRWGRTALHRGAVTGQEECVEALIQRGASVCVKDIRGRSPLHLASACGRVGALGALLQTSSTSQANTHLTDNQGYTPLHWACYNGYDACVEVLLDQEAYRKIKGNSFSPLHCAVTPLHAAAFSDHVECVSLLLSHGAQVNVADTYTRRTPLMMAALNGQTNAVEVLVSSAKANLALQDVDRNTALHLVCSKGHETGALLVLEKISDRNLINCTNAALQTPLHIAARKGLTVVVQELLAKGASVLAVDENGYTPALACAPNRDVADCLALILNSMMPTSPMVTIAALPALSLTQTVINHRPTSNHISKGVAFGAPPPLRPDHASYCRPERPLSSVSVDDELNDSDSETY</sequence>
<reference evidence="6" key="2">
    <citation type="submission" date="2025-08" db="UniProtKB">
        <authorList>
            <consortium name="Ensembl"/>
        </authorList>
    </citation>
    <scope>IDENTIFICATION</scope>
</reference>
<dbReference type="PANTHER" id="PTHR24161:SF119">
    <property type="entry name" value="ANKYRIN REPEAT DOMAIN 44"/>
    <property type="match status" value="1"/>
</dbReference>